<dbReference type="Proteomes" id="UP000268350">
    <property type="component" value="Unassembled WGS sequence"/>
</dbReference>
<sequence>MQKFVQLCLVLALTLLIGSHCVDADKKQSKKYSREANDPHFQQVADEKYDPDFKKIQRPFRMAKLNLVWSKAQNRLTEPKLKSLYMELKIHDKEEIAWKQLNSQHKDKDGLKENELRRKLIGIMSSYDLLEHFDETEDAEKIKPFKKFHDPEERHKNKSLFKDKKLNRLWEKAEVSGFTSEELKSLKQEFEHHQDKVDVYYSLLENIGSVDSDKHENAINTEDLDTYNLISNNDANENEIKTHDQNVKKFENDLNTLRGHHVGIKDHYDRLERLVSSGPHSQDFIEPKVQGLWRVAQASNFTVKELASIKTELNHFESRLLKLRHLHAEHALHKEKYKDEKHKDKSNRFEDMEDQLKKQARKVEKLQENIEKTIFKHAEL</sequence>
<organism evidence="5 6">
    <name type="scientific">Drosophila guanche</name>
    <name type="common">Fruit fly</name>
    <dbReference type="NCBI Taxonomy" id="7266"/>
    <lineage>
        <taxon>Eukaryota</taxon>
        <taxon>Metazoa</taxon>
        <taxon>Ecdysozoa</taxon>
        <taxon>Arthropoda</taxon>
        <taxon>Hexapoda</taxon>
        <taxon>Insecta</taxon>
        <taxon>Pterygota</taxon>
        <taxon>Neoptera</taxon>
        <taxon>Endopterygota</taxon>
        <taxon>Diptera</taxon>
        <taxon>Brachycera</taxon>
        <taxon>Muscomorpha</taxon>
        <taxon>Ephydroidea</taxon>
        <taxon>Drosophilidae</taxon>
        <taxon>Drosophila</taxon>
        <taxon>Sophophora</taxon>
    </lineage>
</organism>
<dbReference type="OMA" id="QEFEHHQ"/>
<dbReference type="STRING" id="7266.A0A3B0JKH1"/>
<evidence type="ECO:0000259" key="4">
    <source>
        <dbReference type="Pfam" id="PF06401"/>
    </source>
</evidence>
<reference evidence="6" key="1">
    <citation type="submission" date="2018-01" db="EMBL/GenBank/DDBJ databases">
        <authorList>
            <person name="Alioto T."/>
            <person name="Alioto T."/>
        </authorList>
    </citation>
    <scope>NUCLEOTIDE SEQUENCE [LARGE SCALE GENOMIC DNA]</scope>
</reference>
<evidence type="ECO:0000256" key="1">
    <source>
        <dbReference type="SAM" id="Coils"/>
    </source>
</evidence>
<keyword evidence="2" id="KW-0732">Signal</keyword>
<evidence type="ECO:0000313" key="5">
    <source>
        <dbReference type="EMBL" id="SPP82827.1"/>
    </source>
</evidence>
<dbReference type="Gene3D" id="1.20.81.10">
    <property type="entry name" value="RAP domain"/>
    <property type="match status" value="3"/>
</dbReference>
<proteinExistence type="predicted"/>
<keyword evidence="5" id="KW-0675">Receptor</keyword>
<dbReference type="Pfam" id="PF06401">
    <property type="entry name" value="Alpha-2-MRAP_C"/>
    <property type="match status" value="1"/>
</dbReference>
<feature type="coiled-coil region" evidence="1">
    <location>
        <begin position="342"/>
        <end position="376"/>
    </location>
</feature>
<dbReference type="SUPFAM" id="SSF47045">
    <property type="entry name" value="RAP domain-like"/>
    <property type="match status" value="3"/>
</dbReference>
<dbReference type="PANTHER" id="PTHR16560">
    <property type="entry name" value="ALPHA-2-MACROGLOBULIN RECEPTOR-ASSOCIATED PROTEIN"/>
    <property type="match status" value="1"/>
</dbReference>
<dbReference type="InterPro" id="IPR038003">
    <property type="entry name" value="A2-macroglobuin_RAP"/>
</dbReference>
<dbReference type="InterPro" id="IPR036744">
    <property type="entry name" value="RAP_sf"/>
</dbReference>
<dbReference type="PANTHER" id="PTHR16560:SF2">
    <property type="entry name" value="ALPHA-2-MACROGLOBULIN RECEPTOR-ASSOCIATED PROTEIN"/>
    <property type="match status" value="1"/>
</dbReference>
<accession>A0A3B0JKH1</accession>
<dbReference type="OrthoDB" id="5817428at2759"/>
<evidence type="ECO:0000259" key="3">
    <source>
        <dbReference type="Pfam" id="PF06400"/>
    </source>
</evidence>
<dbReference type="GO" id="GO:0050750">
    <property type="term" value="F:low-density lipoprotein particle receptor binding"/>
    <property type="evidence" value="ECO:0007669"/>
    <property type="project" value="InterPro"/>
</dbReference>
<dbReference type="EMBL" id="OUUW01000007">
    <property type="protein sequence ID" value="SPP82827.1"/>
    <property type="molecule type" value="Genomic_DNA"/>
</dbReference>
<keyword evidence="6" id="KW-1185">Reference proteome</keyword>
<feature type="domain" description="Alpha-2-macroglobulin receptor-associated protein" evidence="3">
    <location>
        <begin position="22"/>
        <end position="139"/>
    </location>
</feature>
<dbReference type="GO" id="GO:0005783">
    <property type="term" value="C:endoplasmic reticulum"/>
    <property type="evidence" value="ECO:0007669"/>
    <property type="project" value="InterPro"/>
</dbReference>
<dbReference type="GO" id="GO:0048259">
    <property type="term" value="P:regulation of receptor-mediated endocytosis"/>
    <property type="evidence" value="ECO:0007669"/>
    <property type="project" value="TreeGrafter"/>
</dbReference>
<feature type="chain" id="PRO_5017258268" evidence="2">
    <location>
        <begin position="25"/>
        <end position="380"/>
    </location>
</feature>
<dbReference type="InterPro" id="IPR009066">
    <property type="entry name" value="MG_RAP_rcpt_1"/>
</dbReference>
<dbReference type="CDD" id="cd14808">
    <property type="entry name" value="RAP_D3"/>
    <property type="match status" value="1"/>
</dbReference>
<feature type="signal peptide" evidence="2">
    <location>
        <begin position="1"/>
        <end position="24"/>
    </location>
</feature>
<feature type="domain" description="Alpha-2-macroglobulin RAP C-terminal" evidence="4">
    <location>
        <begin position="160"/>
        <end position="380"/>
    </location>
</feature>
<gene>
    <name evidence="5" type="ORF">DGUA_6G017572</name>
</gene>
<dbReference type="AlphaFoldDB" id="A0A3B0JKH1"/>
<keyword evidence="1" id="KW-0175">Coiled coil</keyword>
<evidence type="ECO:0000313" key="6">
    <source>
        <dbReference type="Proteomes" id="UP000268350"/>
    </source>
</evidence>
<protein>
    <submittedName>
        <fullName evidence="5">Blast:Alpha-2-macroglobulin receptor-associated protein</fullName>
    </submittedName>
</protein>
<name>A0A3B0JKH1_DROGU</name>
<dbReference type="InterPro" id="IPR037999">
    <property type="entry name" value="RAP_D3"/>
</dbReference>
<dbReference type="InterPro" id="IPR010483">
    <property type="entry name" value="Alpha_2_MRAP_C"/>
</dbReference>
<dbReference type="GO" id="GO:0008201">
    <property type="term" value="F:heparin binding"/>
    <property type="evidence" value="ECO:0007669"/>
    <property type="project" value="InterPro"/>
</dbReference>
<evidence type="ECO:0000256" key="2">
    <source>
        <dbReference type="SAM" id="SignalP"/>
    </source>
</evidence>
<dbReference type="GO" id="GO:0048019">
    <property type="term" value="F:receptor antagonist activity"/>
    <property type="evidence" value="ECO:0007669"/>
    <property type="project" value="InterPro"/>
</dbReference>
<dbReference type="Pfam" id="PF06400">
    <property type="entry name" value="Alpha-2-MRAP_N"/>
    <property type="match status" value="1"/>
</dbReference>